<feature type="transmembrane region" description="Helical" evidence="1">
    <location>
        <begin position="32"/>
        <end position="51"/>
    </location>
</feature>
<comment type="caution">
    <text evidence="2">The sequence shown here is derived from an EMBL/GenBank/DDBJ whole genome shotgun (WGS) entry which is preliminary data.</text>
</comment>
<reference evidence="2 3" key="1">
    <citation type="submission" date="2017-03" db="EMBL/GenBank/DDBJ databases">
        <title>Genome sequence of Methanobrevibacter wosei.</title>
        <authorList>
            <person name="Poehlein A."/>
            <person name="Seedorf H."/>
            <person name="Daniel R."/>
        </authorList>
    </citation>
    <scope>NUCLEOTIDE SEQUENCE [LARGE SCALE GENOMIC DNA]</scope>
    <source>
        <strain evidence="2 3">DSM 11979</strain>
    </source>
</reference>
<protein>
    <submittedName>
        <fullName evidence="2">Uncharacterized protein</fullName>
    </submittedName>
</protein>
<sequence>MEKEGATVYFSIIVAVGILVSGIIISAFQTDIGIPIIILGIFFTILLALLAKNNKFGHSLENLEKVFFFITFAVICISFILLYRPM</sequence>
<keyword evidence="1" id="KW-0472">Membrane</keyword>
<dbReference type="RefSeq" id="WP_116669066.1">
    <property type="nucleotide sequence ID" value="NZ_CALIUN010000008.1"/>
</dbReference>
<accession>A0A2U1S9M8</accession>
<organism evidence="2 3">
    <name type="scientific">Methanobrevibacter woesei</name>
    <dbReference type="NCBI Taxonomy" id="190976"/>
    <lineage>
        <taxon>Archaea</taxon>
        <taxon>Methanobacteriati</taxon>
        <taxon>Methanobacteriota</taxon>
        <taxon>Methanomada group</taxon>
        <taxon>Methanobacteria</taxon>
        <taxon>Methanobacteriales</taxon>
        <taxon>Methanobacteriaceae</taxon>
        <taxon>Methanobrevibacter</taxon>
    </lineage>
</organism>
<evidence type="ECO:0000256" key="1">
    <source>
        <dbReference type="SAM" id="Phobius"/>
    </source>
</evidence>
<keyword evidence="1" id="KW-0812">Transmembrane</keyword>
<keyword evidence="1" id="KW-1133">Transmembrane helix</keyword>
<dbReference type="AlphaFoldDB" id="A0A2U1S9M8"/>
<evidence type="ECO:0000313" key="2">
    <source>
        <dbReference type="EMBL" id="PWB87128.1"/>
    </source>
</evidence>
<proteinExistence type="predicted"/>
<dbReference type="Proteomes" id="UP000245577">
    <property type="component" value="Unassembled WGS sequence"/>
</dbReference>
<feature type="transmembrane region" description="Helical" evidence="1">
    <location>
        <begin position="66"/>
        <end position="83"/>
    </location>
</feature>
<evidence type="ECO:0000313" key="3">
    <source>
        <dbReference type="Proteomes" id="UP000245577"/>
    </source>
</evidence>
<feature type="transmembrane region" description="Helical" evidence="1">
    <location>
        <begin position="6"/>
        <end position="25"/>
    </location>
</feature>
<dbReference type="EMBL" id="MZGU01000002">
    <property type="protein sequence ID" value="PWB87128.1"/>
    <property type="molecule type" value="Genomic_DNA"/>
</dbReference>
<gene>
    <name evidence="2" type="ORF">MBBWO_02450</name>
</gene>
<name>A0A2U1S9M8_9EURY</name>
<keyword evidence="3" id="KW-1185">Reference proteome</keyword>